<feature type="region of interest" description="Disordered" evidence="1">
    <location>
        <begin position="244"/>
        <end position="264"/>
    </location>
</feature>
<accession>A0A0B7MVP0</accession>
<feature type="compositionally biased region" description="Basic and acidic residues" evidence="1">
    <location>
        <begin position="414"/>
        <end position="424"/>
    </location>
</feature>
<organism evidence="2 3">
    <name type="scientific">Parasitella parasitica</name>
    <dbReference type="NCBI Taxonomy" id="35722"/>
    <lineage>
        <taxon>Eukaryota</taxon>
        <taxon>Fungi</taxon>
        <taxon>Fungi incertae sedis</taxon>
        <taxon>Mucoromycota</taxon>
        <taxon>Mucoromycotina</taxon>
        <taxon>Mucoromycetes</taxon>
        <taxon>Mucorales</taxon>
        <taxon>Mucorineae</taxon>
        <taxon>Mucoraceae</taxon>
        <taxon>Parasitella</taxon>
    </lineage>
</organism>
<gene>
    <name evidence="2" type="primary">PARPA_00457.1 scaffold 887</name>
</gene>
<name>A0A0B7MVP0_9FUNG</name>
<feature type="region of interest" description="Disordered" evidence="1">
    <location>
        <begin position="308"/>
        <end position="334"/>
    </location>
</feature>
<dbReference type="Proteomes" id="UP000054107">
    <property type="component" value="Unassembled WGS sequence"/>
</dbReference>
<feature type="compositionally biased region" description="Low complexity" evidence="1">
    <location>
        <begin position="244"/>
        <end position="263"/>
    </location>
</feature>
<evidence type="ECO:0000313" key="3">
    <source>
        <dbReference type="Proteomes" id="UP000054107"/>
    </source>
</evidence>
<feature type="region of interest" description="Disordered" evidence="1">
    <location>
        <begin position="402"/>
        <end position="424"/>
    </location>
</feature>
<dbReference type="EMBL" id="LN719136">
    <property type="protein sequence ID" value="CEP07178.1"/>
    <property type="molecule type" value="Genomic_DNA"/>
</dbReference>
<protein>
    <submittedName>
        <fullName evidence="2">Uncharacterized protein</fullName>
    </submittedName>
</protein>
<dbReference type="AlphaFoldDB" id="A0A0B7MVP0"/>
<reference evidence="2 3" key="1">
    <citation type="submission" date="2014-09" db="EMBL/GenBank/DDBJ databases">
        <authorList>
            <person name="Ellenberger Sabrina"/>
        </authorList>
    </citation>
    <scope>NUCLEOTIDE SEQUENCE [LARGE SCALE GENOMIC DNA]</scope>
    <source>
        <strain evidence="2 3">CBS 412.66</strain>
    </source>
</reference>
<feature type="region of interest" description="Disordered" evidence="1">
    <location>
        <begin position="128"/>
        <end position="148"/>
    </location>
</feature>
<dbReference type="OrthoDB" id="2286987at2759"/>
<evidence type="ECO:0000313" key="2">
    <source>
        <dbReference type="EMBL" id="CEP07178.1"/>
    </source>
</evidence>
<keyword evidence="3" id="KW-1185">Reference proteome</keyword>
<evidence type="ECO:0000256" key="1">
    <source>
        <dbReference type="SAM" id="MobiDB-lite"/>
    </source>
</evidence>
<sequence>MLKNPAADVTTTHTTGLIENEYEKLQAAWKQQLDEMEGLQAQQVSNHDDNVHFTLMHLFHSYLNQIWIDSQNMLQCAQSWNNDTNPKDAAFTINLLGLHLMKQSLKTRQELFHIAVVNDEASLGAISTTATEATRKSSSPPPRRRSLSSPICSLLLSSRWSVKLTSSPSTPTISTWCAALGYGQDDTATGCKHAFVPGSKYSLYFPAESNDNDTSLACHPCYEKLPFKKSFSADDFCALTSQTSSTFSDNNNSSSSSSNSETESLADDMLASKKLLVSEHDVNDNDVYNYQEKLLKYQLISELQESSNKVEIDDSEDQASLSSDTAAGDAAAGSSCSISADLEPKMKRSAVSSNLPHQRLNSSSTYLPESMYSSDNCNCESSSGTTANAMPKKKRNLSMFFNNRNSSSAHNHRASPEGRPGKTSFFRDRFKRYYCRNKDKNEMPRSFSSTLLQLFSASSSSSFSLHKNNKQQAQM</sequence>
<proteinExistence type="predicted"/>
<feature type="compositionally biased region" description="Low complexity" evidence="1">
    <location>
        <begin position="319"/>
        <end position="334"/>
    </location>
</feature>